<feature type="region of interest" description="Disordered" evidence="9">
    <location>
        <begin position="1"/>
        <end position="56"/>
    </location>
</feature>
<comment type="catalytic activity">
    <reaction evidence="6">
        <text>ATP + H2O = ADP + phosphate + H(+)</text>
        <dbReference type="Rhea" id="RHEA:13065"/>
        <dbReference type="ChEBI" id="CHEBI:15377"/>
        <dbReference type="ChEBI" id="CHEBI:15378"/>
        <dbReference type="ChEBI" id="CHEBI:30616"/>
        <dbReference type="ChEBI" id="CHEBI:43474"/>
        <dbReference type="ChEBI" id="CHEBI:456216"/>
        <dbReference type="EC" id="3.6.4.13"/>
    </reaction>
</comment>
<dbReference type="SMART" id="SM00490">
    <property type="entry name" value="HELICc"/>
    <property type="match status" value="1"/>
</dbReference>
<dbReference type="InterPro" id="IPR027417">
    <property type="entry name" value="P-loop_NTPase"/>
</dbReference>
<feature type="compositionally biased region" description="Polar residues" evidence="9">
    <location>
        <begin position="9"/>
        <end position="21"/>
    </location>
</feature>
<dbReference type="InterPro" id="IPR014001">
    <property type="entry name" value="Helicase_ATP-bd"/>
</dbReference>
<feature type="domain" description="Helicase C-terminal" evidence="11">
    <location>
        <begin position="397"/>
        <end position="545"/>
    </location>
</feature>
<dbReference type="GO" id="GO:0003724">
    <property type="term" value="F:RNA helicase activity"/>
    <property type="evidence" value="ECO:0007669"/>
    <property type="project" value="UniProtKB-EC"/>
</dbReference>
<dbReference type="GO" id="GO:0016787">
    <property type="term" value="F:hydrolase activity"/>
    <property type="evidence" value="ECO:0007669"/>
    <property type="project" value="UniProtKB-KW"/>
</dbReference>
<dbReference type="Pfam" id="PF00270">
    <property type="entry name" value="DEAD"/>
    <property type="match status" value="1"/>
</dbReference>
<accession>B2AUP6</accession>
<feature type="compositionally biased region" description="Low complexity" evidence="9">
    <location>
        <begin position="584"/>
        <end position="597"/>
    </location>
</feature>
<dbReference type="HOGENOM" id="CLU_003041_1_5_1"/>
<evidence type="ECO:0000256" key="2">
    <source>
        <dbReference type="ARBA" id="ARBA00022741"/>
    </source>
</evidence>
<dbReference type="CDD" id="cd18787">
    <property type="entry name" value="SF2_C_DEAD"/>
    <property type="match status" value="1"/>
</dbReference>
<dbReference type="eggNOG" id="KOG0335">
    <property type="taxonomic scope" value="Eukaryota"/>
</dbReference>
<protein>
    <recommendedName>
        <fullName evidence="1">RNA helicase</fullName>
        <ecNumber evidence="1">3.6.4.13</ecNumber>
    </recommendedName>
</protein>
<proteinExistence type="inferred from homology"/>
<evidence type="ECO:0000256" key="1">
    <source>
        <dbReference type="ARBA" id="ARBA00012552"/>
    </source>
</evidence>
<dbReference type="PROSITE" id="PS51195">
    <property type="entry name" value="Q_MOTIF"/>
    <property type="match status" value="1"/>
</dbReference>
<evidence type="ECO:0000256" key="8">
    <source>
        <dbReference type="RuleBase" id="RU000492"/>
    </source>
</evidence>
<keyword evidence="3 8" id="KW-0378">Hydrolase</keyword>
<dbReference type="RefSeq" id="XP_001907448.1">
    <property type="nucleotide sequence ID" value="XM_001907413.1"/>
</dbReference>
<evidence type="ECO:0000259" key="10">
    <source>
        <dbReference type="PROSITE" id="PS51192"/>
    </source>
</evidence>
<name>B2AUP6_PODAN</name>
<reference evidence="13 15" key="1">
    <citation type="journal article" date="2008" name="Genome Biol.">
        <title>The genome sequence of the model ascomycete fungus Podospora anserina.</title>
        <authorList>
            <person name="Espagne E."/>
            <person name="Lespinet O."/>
            <person name="Malagnac F."/>
            <person name="Da Silva C."/>
            <person name="Jaillon O."/>
            <person name="Porcel B.M."/>
            <person name="Couloux A."/>
            <person name="Aury J.-M."/>
            <person name="Segurens B."/>
            <person name="Poulain J."/>
            <person name="Anthouard V."/>
            <person name="Grossetete S."/>
            <person name="Khalili H."/>
            <person name="Coppin E."/>
            <person name="Dequard-Chablat M."/>
            <person name="Picard M."/>
            <person name="Contamine V."/>
            <person name="Arnaise S."/>
            <person name="Bourdais A."/>
            <person name="Berteaux-Lecellier V."/>
            <person name="Gautheret D."/>
            <person name="de Vries R.P."/>
            <person name="Battaglia E."/>
            <person name="Coutinho P.M."/>
            <person name="Danchin E.G.J."/>
            <person name="Henrissat B."/>
            <person name="El Khoury R."/>
            <person name="Sainsard-Chanet A."/>
            <person name="Boivin A."/>
            <person name="Pinan-Lucarre B."/>
            <person name="Sellem C.H."/>
            <person name="Debuchy R."/>
            <person name="Wincker P."/>
            <person name="Weissenbach J."/>
            <person name="Silar P."/>
        </authorList>
    </citation>
    <scope>NUCLEOTIDE SEQUENCE [LARGE SCALE GENOMIC DNA]</scope>
    <source>
        <strain evidence="15">S / ATCC MYA-4624 / DSM 980 / FGSC 10383</strain>
        <strain evidence="13">S mat+</strain>
    </source>
</reference>
<evidence type="ECO:0000256" key="7">
    <source>
        <dbReference type="PROSITE-ProRule" id="PRU00552"/>
    </source>
</evidence>
<reference evidence="13" key="2">
    <citation type="submission" date="2008-07" db="EMBL/GenBank/DDBJ databases">
        <authorList>
            <person name="Genoscope - CEA"/>
        </authorList>
    </citation>
    <scope>NUCLEOTIDE SEQUENCE</scope>
    <source>
        <strain evidence="13">S mat+</strain>
    </source>
</reference>
<evidence type="ECO:0000256" key="9">
    <source>
        <dbReference type="SAM" id="MobiDB-lite"/>
    </source>
</evidence>
<dbReference type="PANTHER" id="PTHR47958">
    <property type="entry name" value="ATP-DEPENDENT RNA HELICASE DBP3"/>
    <property type="match status" value="1"/>
</dbReference>
<keyword evidence="5 8" id="KW-0067">ATP-binding</keyword>
<evidence type="ECO:0000256" key="6">
    <source>
        <dbReference type="ARBA" id="ARBA00047984"/>
    </source>
</evidence>
<dbReference type="EMBL" id="CU633899">
    <property type="protein sequence ID" value="CAP68119.1"/>
    <property type="molecule type" value="Genomic_DNA"/>
</dbReference>
<dbReference type="Pfam" id="PF00271">
    <property type="entry name" value="Helicase_C"/>
    <property type="match status" value="1"/>
</dbReference>
<evidence type="ECO:0000256" key="3">
    <source>
        <dbReference type="ARBA" id="ARBA00022801"/>
    </source>
</evidence>
<dbReference type="PROSITE" id="PS51192">
    <property type="entry name" value="HELICASE_ATP_BIND_1"/>
    <property type="match status" value="1"/>
</dbReference>
<feature type="domain" description="DEAD-box RNA helicase Q" evidence="12">
    <location>
        <begin position="138"/>
        <end position="166"/>
    </location>
</feature>
<dbReference type="GeneID" id="6191550"/>
<keyword evidence="2 8" id="KW-0547">Nucleotide-binding</keyword>
<comment type="similarity">
    <text evidence="8">Belongs to the DEAD box helicase family.</text>
</comment>
<keyword evidence="15" id="KW-1185">Reference proteome</keyword>
<organism evidence="13">
    <name type="scientific">Podospora anserina (strain S / ATCC MYA-4624 / DSM 980 / FGSC 10383)</name>
    <name type="common">Pleurage anserina</name>
    <dbReference type="NCBI Taxonomy" id="515849"/>
    <lineage>
        <taxon>Eukaryota</taxon>
        <taxon>Fungi</taxon>
        <taxon>Dikarya</taxon>
        <taxon>Ascomycota</taxon>
        <taxon>Pezizomycotina</taxon>
        <taxon>Sordariomycetes</taxon>
        <taxon>Sordariomycetidae</taxon>
        <taxon>Sordariales</taxon>
        <taxon>Podosporaceae</taxon>
        <taxon>Podospora</taxon>
        <taxon>Podospora anserina</taxon>
    </lineage>
</organism>
<dbReference type="GO" id="GO:0005524">
    <property type="term" value="F:ATP binding"/>
    <property type="evidence" value="ECO:0007669"/>
    <property type="project" value="UniProtKB-KW"/>
</dbReference>
<gene>
    <name evidence="13" type="ORF">PODANS_1_19830</name>
</gene>
<reference evidence="15" key="3">
    <citation type="journal article" date="2014" name="Genetics">
        <title>Maintaining two mating types: Structure of the mating type locus and its role in heterokaryosis in Podospora anserina.</title>
        <authorList>
            <person name="Grognet P."/>
            <person name="Bidard F."/>
            <person name="Kuchly C."/>
            <person name="Tong L.C.H."/>
            <person name="Coppin E."/>
            <person name="Benkhali J.A."/>
            <person name="Couloux A."/>
            <person name="Wincker P."/>
            <person name="Debuchy R."/>
            <person name="Silar P."/>
        </authorList>
    </citation>
    <scope>GENOME REANNOTATION</scope>
    <source>
        <strain evidence="15">S / ATCC MYA-4624 / DSM 980 / FGSC 10383</strain>
    </source>
</reference>
<evidence type="ECO:0000256" key="5">
    <source>
        <dbReference type="ARBA" id="ARBA00022840"/>
    </source>
</evidence>
<feature type="region of interest" description="Disordered" evidence="9">
    <location>
        <begin position="561"/>
        <end position="604"/>
    </location>
</feature>
<dbReference type="GO" id="GO:0003676">
    <property type="term" value="F:nucleic acid binding"/>
    <property type="evidence" value="ECO:0007669"/>
    <property type="project" value="InterPro"/>
</dbReference>
<dbReference type="AlphaFoldDB" id="B2AUP6"/>
<dbReference type="EC" id="3.6.4.13" evidence="1"/>
<dbReference type="InterPro" id="IPR011545">
    <property type="entry name" value="DEAD/DEAH_box_helicase_dom"/>
</dbReference>
<dbReference type="EMBL" id="FO904936">
    <property type="protein sequence ID" value="CDP24373.1"/>
    <property type="molecule type" value="Genomic_DNA"/>
</dbReference>
<dbReference type="SUPFAM" id="SSF52540">
    <property type="entry name" value="P-loop containing nucleoside triphosphate hydrolases"/>
    <property type="match status" value="1"/>
</dbReference>
<dbReference type="SMART" id="SM00487">
    <property type="entry name" value="DEXDc"/>
    <property type="match status" value="1"/>
</dbReference>
<dbReference type="InterPro" id="IPR014014">
    <property type="entry name" value="RNA_helicase_DEAD_Q_motif"/>
</dbReference>
<dbReference type="InterPro" id="IPR000629">
    <property type="entry name" value="RNA-helicase_DEAD-box_CS"/>
</dbReference>
<evidence type="ECO:0000313" key="14">
    <source>
        <dbReference type="EMBL" id="CDP24373.1"/>
    </source>
</evidence>
<feature type="short sequence motif" description="Q motif" evidence="7">
    <location>
        <begin position="138"/>
        <end position="166"/>
    </location>
</feature>
<dbReference type="OrthoDB" id="196131at2759"/>
<keyword evidence="4 8" id="KW-0347">Helicase</keyword>
<dbReference type="Proteomes" id="UP000001197">
    <property type="component" value="Chromosome 1"/>
</dbReference>
<evidence type="ECO:0000313" key="15">
    <source>
        <dbReference type="Proteomes" id="UP000001197"/>
    </source>
</evidence>
<evidence type="ECO:0000259" key="11">
    <source>
        <dbReference type="PROSITE" id="PS51194"/>
    </source>
</evidence>
<sequence>MSDWDNKNDQTTSNEVVNSFATGDLAAAVPDLNGDGETKPKPKPKPAKKVYSEAGSQWTQQVPYNYNEFGDEGHHDWEHNAAVYEFDGEIGDVGPEHPALEIQLFGEPETRKKQGVDFSNIAELEVYQEGPARVDPIASFETAGLHPAMLNNVKLAGYETPTPIQRYCLPAIKMGYDVVAVAQTGSGKTAAYLIPILNQLMGKAKKLAATRPNPAAFREGVDQAVRAEPLVVIVCPSRELAVQVFTEARKFCYRTMLRPCVIYGGGPSSEQRAQLQKGCDVLIASPGRLIDFMDDTRLLTLRRVRYMVLDEADEMLHDDWKGDFDTIMSGGGELLPIQRGNVRYMLFSATFPKQFRDLAKNHLAETHVRLRVGRAGSTHRNIKQVVYETAPFNKKSALIDLLESLPPTRTIIFVNSKRTADELDDFLYNLKFPCTSMHADRTQKEREAALRGFRSGLAPILITTGVTARGIDVRNVMHVINYDLPSMDYGGIEEYTHRIGRTGRIGHRGMASSFFTERDEPIASVLTRTLLETGQEIPDFLAGYIPEDVAHLRFEADSDFDETENAADNFGGDANDGGDGGDDPWGAGDAAPVAQPAAEKDSGW</sequence>
<dbReference type="STRING" id="515849.B2AUP6"/>
<feature type="domain" description="Helicase ATP-binding" evidence="10">
    <location>
        <begin position="169"/>
        <end position="369"/>
    </location>
</feature>
<dbReference type="VEuPathDB" id="FungiDB:PODANS_1_19830"/>
<dbReference type="InterPro" id="IPR001650">
    <property type="entry name" value="Helicase_C-like"/>
</dbReference>
<dbReference type="PROSITE" id="PS51194">
    <property type="entry name" value="HELICASE_CTER"/>
    <property type="match status" value="1"/>
</dbReference>
<evidence type="ECO:0000256" key="4">
    <source>
        <dbReference type="ARBA" id="ARBA00022806"/>
    </source>
</evidence>
<dbReference type="PROSITE" id="PS00039">
    <property type="entry name" value="DEAD_ATP_HELICASE"/>
    <property type="match status" value="1"/>
</dbReference>
<evidence type="ECO:0000259" key="12">
    <source>
        <dbReference type="PROSITE" id="PS51195"/>
    </source>
</evidence>
<dbReference type="KEGG" id="pan:PODANSg4481"/>
<dbReference type="Gene3D" id="3.40.50.300">
    <property type="entry name" value="P-loop containing nucleotide triphosphate hydrolases"/>
    <property type="match status" value="2"/>
</dbReference>
<reference evidence="14" key="4">
    <citation type="submission" date="2015-04" db="EMBL/GenBank/DDBJ databases">
        <title>Maintaining two mating types: Structure of the mating type locus and its role in heterokaryosis in Podospora anserina.</title>
        <authorList>
            <person name="Grognet P."/>
            <person name="Bidard F."/>
            <person name="Kuchly C."/>
            <person name="Chan Ho Tong L."/>
            <person name="Coppin E."/>
            <person name="Ait Benkhali J."/>
            <person name="Couloux A."/>
            <person name="Wincker P."/>
            <person name="Debuchy R."/>
            <person name="Silar P."/>
        </authorList>
    </citation>
    <scope>NUCLEOTIDE SEQUENCE</scope>
</reference>
<evidence type="ECO:0000313" key="13">
    <source>
        <dbReference type="EMBL" id="CAP68119.1"/>
    </source>
</evidence>